<dbReference type="InterPro" id="IPR009100">
    <property type="entry name" value="AcylCoA_DH/oxidase_NM_dom_sf"/>
</dbReference>
<dbReference type="Gene3D" id="1.10.540.10">
    <property type="entry name" value="Acyl-CoA dehydrogenase/oxidase, N-terminal domain"/>
    <property type="match status" value="1"/>
</dbReference>
<dbReference type="GO" id="GO:0003995">
    <property type="term" value="F:acyl-CoA dehydrogenase activity"/>
    <property type="evidence" value="ECO:0007669"/>
    <property type="project" value="TreeGrafter"/>
</dbReference>
<feature type="domain" description="Acyl-CoA oxidase/dehydrogenase middle" evidence="8">
    <location>
        <begin position="124"/>
        <end position="217"/>
    </location>
</feature>
<evidence type="ECO:0000259" key="7">
    <source>
        <dbReference type="Pfam" id="PF00441"/>
    </source>
</evidence>
<dbReference type="FunFam" id="1.20.140.10:FF:000001">
    <property type="entry name" value="Acyl-CoA dehydrogenase"/>
    <property type="match status" value="1"/>
</dbReference>
<keyword evidence="5 6" id="KW-0560">Oxidoreductase</keyword>
<dbReference type="PANTHER" id="PTHR43884">
    <property type="entry name" value="ACYL-COA DEHYDROGENASE"/>
    <property type="match status" value="1"/>
</dbReference>
<evidence type="ECO:0000256" key="1">
    <source>
        <dbReference type="ARBA" id="ARBA00001974"/>
    </source>
</evidence>
<dbReference type="RefSeq" id="WP_206968277.1">
    <property type="nucleotide sequence ID" value="NZ_BAAAJJ010000020.1"/>
</dbReference>
<evidence type="ECO:0000313" key="11">
    <source>
        <dbReference type="Proteomes" id="UP000664167"/>
    </source>
</evidence>
<feature type="domain" description="Acyl-CoA dehydrogenase/oxidase C-terminal" evidence="7">
    <location>
        <begin position="230"/>
        <end position="377"/>
    </location>
</feature>
<dbReference type="InterPro" id="IPR037069">
    <property type="entry name" value="AcylCoA_DH/ox_N_sf"/>
</dbReference>
<dbReference type="SUPFAM" id="SSF56645">
    <property type="entry name" value="Acyl-CoA dehydrogenase NM domain-like"/>
    <property type="match status" value="1"/>
</dbReference>
<feature type="domain" description="Acyl-CoA dehydrogenase/oxidase N-terminal" evidence="9">
    <location>
        <begin position="35"/>
        <end position="117"/>
    </location>
</feature>
<dbReference type="Pfam" id="PF00441">
    <property type="entry name" value="Acyl-CoA_dh_1"/>
    <property type="match status" value="1"/>
</dbReference>
<reference evidence="10" key="1">
    <citation type="submission" date="2021-03" db="EMBL/GenBank/DDBJ databases">
        <title>Streptomyces poriferae sp. nov., a novel marine sponge-derived Actinobacteria species with anti-MRSA activity.</title>
        <authorList>
            <person name="Sandoval-Powers M."/>
            <person name="Kralova S."/>
            <person name="Nguyen G.-S."/>
            <person name="Fawwal D."/>
            <person name="Degnes K."/>
            <person name="Klinkenberg G."/>
            <person name="Sletta H."/>
            <person name="Wentzel A."/>
            <person name="Liles M.R."/>
        </authorList>
    </citation>
    <scope>NUCLEOTIDE SEQUENCE</scope>
    <source>
        <strain evidence="10">DSM 41794</strain>
    </source>
</reference>
<accession>A0A939JJE1</accession>
<dbReference type="InterPro" id="IPR013786">
    <property type="entry name" value="AcylCoA_DH/ox_N"/>
</dbReference>
<comment type="cofactor">
    <cofactor evidence="1 6">
        <name>FAD</name>
        <dbReference type="ChEBI" id="CHEBI:57692"/>
    </cofactor>
</comment>
<dbReference type="Proteomes" id="UP000664167">
    <property type="component" value="Unassembled WGS sequence"/>
</dbReference>
<evidence type="ECO:0000313" key="10">
    <source>
        <dbReference type="EMBL" id="MBO0516483.1"/>
    </source>
</evidence>
<organism evidence="10 11">
    <name type="scientific">Streptomyces beijiangensis</name>
    <dbReference type="NCBI Taxonomy" id="163361"/>
    <lineage>
        <taxon>Bacteria</taxon>
        <taxon>Bacillati</taxon>
        <taxon>Actinomycetota</taxon>
        <taxon>Actinomycetes</taxon>
        <taxon>Kitasatosporales</taxon>
        <taxon>Streptomycetaceae</taxon>
        <taxon>Streptomyces</taxon>
    </lineage>
</organism>
<dbReference type="InterPro" id="IPR009075">
    <property type="entry name" value="AcylCo_DH/oxidase_C"/>
</dbReference>
<dbReference type="InterPro" id="IPR046373">
    <property type="entry name" value="Acyl-CoA_Oxase/DH_mid-dom_sf"/>
</dbReference>
<evidence type="ECO:0000256" key="2">
    <source>
        <dbReference type="ARBA" id="ARBA00009347"/>
    </source>
</evidence>
<comment type="similarity">
    <text evidence="2 6">Belongs to the acyl-CoA dehydrogenase family.</text>
</comment>
<keyword evidence="3 6" id="KW-0285">Flavoprotein</keyword>
<keyword evidence="11" id="KW-1185">Reference proteome</keyword>
<evidence type="ECO:0000259" key="8">
    <source>
        <dbReference type="Pfam" id="PF02770"/>
    </source>
</evidence>
<dbReference type="InterPro" id="IPR006091">
    <property type="entry name" value="Acyl-CoA_Oxase/DH_mid-dom"/>
</dbReference>
<sequence>MEFGWNPDQTAGYEKTLASVREALGTPARDAGTVYLRTEWNTLGGLGLLGLCVPTRYGGSGLGALDTAHHVEAFGRACPDTGLVFAAGAHLFACTVPILEFGGEELKERLLPGLCSGRLIAGNAMTEAESGSDVSRLTVTARQVAGGYLLDGEKTFVSNGPAADVYVTYATTDPAAGHLGVTGFVVERGTAGLSAGEPFEKLGLHSCPAGTVRFENCFVPDDQVLGFAGGGGAIFQHSMGWERACLFAGYLGLLDRLIDRCVEHAAGRRQFGQPLGAFQAVAHRIVEMKLRTESARLLLYRACWEMDQGHSSPLSIGLSKLAVSEGAVAAALDAIQIFGGRGYLQEHGIETFLRDTVPSTIFSGTSDIQRLLIAKELGL</sequence>
<evidence type="ECO:0000256" key="5">
    <source>
        <dbReference type="ARBA" id="ARBA00023002"/>
    </source>
</evidence>
<name>A0A939JJE1_9ACTN</name>
<dbReference type="CDD" id="cd00567">
    <property type="entry name" value="ACAD"/>
    <property type="match status" value="1"/>
</dbReference>
<evidence type="ECO:0000259" key="9">
    <source>
        <dbReference type="Pfam" id="PF02771"/>
    </source>
</evidence>
<dbReference type="Pfam" id="PF02771">
    <property type="entry name" value="Acyl-CoA_dh_N"/>
    <property type="match status" value="1"/>
</dbReference>
<proteinExistence type="inferred from homology"/>
<dbReference type="InterPro" id="IPR036250">
    <property type="entry name" value="AcylCo_DH-like_C"/>
</dbReference>
<dbReference type="EMBL" id="JAFLRJ010000401">
    <property type="protein sequence ID" value="MBO0516483.1"/>
    <property type="molecule type" value="Genomic_DNA"/>
</dbReference>
<evidence type="ECO:0000256" key="4">
    <source>
        <dbReference type="ARBA" id="ARBA00022827"/>
    </source>
</evidence>
<dbReference type="Gene3D" id="1.20.140.10">
    <property type="entry name" value="Butyryl-CoA Dehydrogenase, subunit A, domain 3"/>
    <property type="match status" value="1"/>
</dbReference>
<keyword evidence="4 6" id="KW-0274">FAD</keyword>
<protein>
    <submittedName>
        <fullName evidence="10">Acyl-CoA dehydrogenase</fullName>
    </submittedName>
</protein>
<dbReference type="PANTHER" id="PTHR43884:SF12">
    <property type="entry name" value="ISOVALERYL-COA DEHYDROGENASE, MITOCHONDRIAL-RELATED"/>
    <property type="match status" value="1"/>
</dbReference>
<dbReference type="AlphaFoldDB" id="A0A939JJE1"/>
<dbReference type="GO" id="GO:0050660">
    <property type="term" value="F:flavin adenine dinucleotide binding"/>
    <property type="evidence" value="ECO:0007669"/>
    <property type="project" value="InterPro"/>
</dbReference>
<dbReference type="PIRSF" id="PIRSF016578">
    <property type="entry name" value="HsaA"/>
    <property type="match status" value="1"/>
</dbReference>
<evidence type="ECO:0000256" key="3">
    <source>
        <dbReference type="ARBA" id="ARBA00022630"/>
    </source>
</evidence>
<evidence type="ECO:0000256" key="6">
    <source>
        <dbReference type="RuleBase" id="RU362125"/>
    </source>
</evidence>
<dbReference type="Gene3D" id="2.40.110.10">
    <property type="entry name" value="Butyryl-CoA Dehydrogenase, subunit A, domain 2"/>
    <property type="match status" value="1"/>
</dbReference>
<dbReference type="SUPFAM" id="SSF47203">
    <property type="entry name" value="Acyl-CoA dehydrogenase C-terminal domain-like"/>
    <property type="match status" value="1"/>
</dbReference>
<dbReference type="Pfam" id="PF02770">
    <property type="entry name" value="Acyl-CoA_dh_M"/>
    <property type="match status" value="1"/>
</dbReference>
<gene>
    <name evidence="10" type="ORF">J0695_32640</name>
</gene>
<comment type="caution">
    <text evidence="10">The sequence shown here is derived from an EMBL/GenBank/DDBJ whole genome shotgun (WGS) entry which is preliminary data.</text>
</comment>